<accession>A0A410E210</accession>
<evidence type="ECO:0000259" key="1">
    <source>
        <dbReference type="Pfam" id="PF14317"/>
    </source>
</evidence>
<evidence type="ECO:0000313" key="2">
    <source>
        <dbReference type="EMBL" id="QAA35366.1"/>
    </source>
</evidence>
<sequence>MLCNGNTIVKWDDFTNINEYNDIFIFTVSKRNAVVIPRRFFEDENDIIIFKEIIEKNVSSKTKVDLG</sequence>
<evidence type="ECO:0000313" key="3">
    <source>
        <dbReference type="Proteomes" id="UP000286268"/>
    </source>
</evidence>
<organism evidence="2 3">
    <name type="scientific">Clostridium manihotivorum</name>
    <dbReference type="NCBI Taxonomy" id="2320868"/>
    <lineage>
        <taxon>Bacteria</taxon>
        <taxon>Bacillati</taxon>
        <taxon>Bacillota</taxon>
        <taxon>Clostridia</taxon>
        <taxon>Eubacteriales</taxon>
        <taxon>Clostridiaceae</taxon>
        <taxon>Clostridium</taxon>
    </lineage>
</organism>
<dbReference type="Proteomes" id="UP000286268">
    <property type="component" value="Chromosome"/>
</dbReference>
<gene>
    <name evidence="2" type="ORF">C1I91_21185</name>
</gene>
<dbReference type="KEGG" id="cmah:C1I91_21185"/>
<dbReference type="AlphaFoldDB" id="A0A410E210"/>
<feature type="domain" description="YcxB-like C-terminal" evidence="1">
    <location>
        <begin position="4"/>
        <end position="54"/>
    </location>
</feature>
<protein>
    <recommendedName>
        <fullName evidence="1">YcxB-like C-terminal domain-containing protein</fullName>
    </recommendedName>
</protein>
<proteinExistence type="predicted"/>
<dbReference type="EMBL" id="CP025746">
    <property type="protein sequence ID" value="QAA35366.1"/>
    <property type="molecule type" value="Genomic_DNA"/>
</dbReference>
<reference evidence="2 3" key="1">
    <citation type="submission" date="2018-01" db="EMBL/GenBank/DDBJ databases">
        <title>Genome Sequencing and Assembly of Anaerobacter polyendosporus strain CT4.</title>
        <authorList>
            <person name="Tachaapaikoon C."/>
            <person name="Sutheeworapong S."/>
            <person name="Jenjaroenpun P."/>
            <person name="Wongsurawat T."/>
            <person name="Nookeaw I."/>
            <person name="Cheawchanlertfa P."/>
            <person name="Kosugi A."/>
            <person name="Cheevadhanarak S."/>
            <person name="Ratanakhanokchai K."/>
        </authorList>
    </citation>
    <scope>NUCLEOTIDE SEQUENCE [LARGE SCALE GENOMIC DNA]</scope>
    <source>
        <strain evidence="2 3">CT4</strain>
    </source>
</reference>
<name>A0A410E210_9CLOT</name>
<dbReference type="Pfam" id="PF14317">
    <property type="entry name" value="YcxB"/>
    <property type="match status" value="1"/>
</dbReference>
<dbReference type="InterPro" id="IPR025588">
    <property type="entry name" value="YcxB-like_C"/>
</dbReference>
<dbReference type="RefSeq" id="WP_128216062.1">
    <property type="nucleotide sequence ID" value="NZ_CP025746.1"/>
</dbReference>
<dbReference type="OrthoDB" id="2084224at2"/>
<keyword evidence="3" id="KW-1185">Reference proteome</keyword>